<dbReference type="AlphaFoldDB" id="A0A3P7L9P0"/>
<keyword evidence="3" id="KW-1185">Reference proteome</keyword>
<dbReference type="EMBL" id="UYYB01105236">
    <property type="protein sequence ID" value="VDM79465.1"/>
    <property type="molecule type" value="Genomic_DNA"/>
</dbReference>
<evidence type="ECO:0000313" key="3">
    <source>
        <dbReference type="Proteomes" id="UP000270094"/>
    </source>
</evidence>
<gene>
    <name evidence="2" type="ORF">SVUK_LOCUS14463</name>
</gene>
<feature type="region of interest" description="Disordered" evidence="1">
    <location>
        <begin position="22"/>
        <end position="67"/>
    </location>
</feature>
<protein>
    <submittedName>
        <fullName evidence="2">Uncharacterized protein</fullName>
    </submittedName>
</protein>
<sequence length="67" mass="6957">MDDISGFIRLLLGNAAATQAVNNSTVPISQTTASTDVKNQAGTNRESPAKPPGEQMSYDVFTSGLNG</sequence>
<name>A0A3P7L9P0_STRVU</name>
<organism evidence="2 3">
    <name type="scientific">Strongylus vulgaris</name>
    <name type="common">Blood worm</name>
    <dbReference type="NCBI Taxonomy" id="40348"/>
    <lineage>
        <taxon>Eukaryota</taxon>
        <taxon>Metazoa</taxon>
        <taxon>Ecdysozoa</taxon>
        <taxon>Nematoda</taxon>
        <taxon>Chromadorea</taxon>
        <taxon>Rhabditida</taxon>
        <taxon>Rhabditina</taxon>
        <taxon>Rhabditomorpha</taxon>
        <taxon>Strongyloidea</taxon>
        <taxon>Strongylidae</taxon>
        <taxon>Strongylus</taxon>
    </lineage>
</organism>
<feature type="compositionally biased region" description="Polar residues" evidence="1">
    <location>
        <begin position="22"/>
        <end position="46"/>
    </location>
</feature>
<accession>A0A3P7L9P0</accession>
<dbReference type="Proteomes" id="UP000270094">
    <property type="component" value="Unassembled WGS sequence"/>
</dbReference>
<evidence type="ECO:0000313" key="2">
    <source>
        <dbReference type="EMBL" id="VDM79465.1"/>
    </source>
</evidence>
<proteinExistence type="predicted"/>
<reference evidence="2 3" key="1">
    <citation type="submission" date="2018-11" db="EMBL/GenBank/DDBJ databases">
        <authorList>
            <consortium name="Pathogen Informatics"/>
        </authorList>
    </citation>
    <scope>NUCLEOTIDE SEQUENCE [LARGE SCALE GENOMIC DNA]</scope>
</reference>
<evidence type="ECO:0000256" key="1">
    <source>
        <dbReference type="SAM" id="MobiDB-lite"/>
    </source>
</evidence>